<reference evidence="1 2" key="1">
    <citation type="submission" date="2022-07" db="EMBL/GenBank/DDBJ databases">
        <title>Methylomonas rivi sp. nov., Methylomonas rosea sp. nov., Methylomonas aureus sp. nov. and Methylomonas subterranea sp. nov., four novel methanotrophs isolated from a freshwater creek and the deep terrestrial subsurface.</title>
        <authorList>
            <person name="Abin C."/>
            <person name="Sankaranarayanan K."/>
            <person name="Garner C."/>
            <person name="Sindelar R."/>
            <person name="Kotary K."/>
            <person name="Garner R."/>
            <person name="Barclay S."/>
            <person name="Lawson P."/>
            <person name="Krumholz L."/>
        </authorList>
    </citation>
    <scope>NUCLEOTIDE SEQUENCE [LARGE SCALE GENOMIC DNA]</scope>
    <source>
        <strain evidence="1 2">WSC-6</strain>
    </source>
</reference>
<dbReference type="RefSeq" id="WP_256613811.1">
    <property type="nucleotide sequence ID" value="NZ_JANIBK010000009.1"/>
</dbReference>
<gene>
    <name evidence="1" type="ORF">NP596_03355</name>
</gene>
<keyword evidence="2" id="KW-1185">Reference proteome</keyword>
<proteinExistence type="predicted"/>
<accession>A0ABT1U0Y0</accession>
<evidence type="ECO:0000313" key="2">
    <source>
        <dbReference type="Proteomes" id="UP001524586"/>
    </source>
</evidence>
<evidence type="ECO:0000313" key="1">
    <source>
        <dbReference type="EMBL" id="MCQ8127485.1"/>
    </source>
</evidence>
<comment type="caution">
    <text evidence="1">The sequence shown here is derived from an EMBL/GenBank/DDBJ whole genome shotgun (WGS) entry which is preliminary data.</text>
</comment>
<protein>
    <submittedName>
        <fullName evidence="1">Uncharacterized protein</fullName>
    </submittedName>
</protein>
<dbReference type="EMBL" id="JANIBK010000009">
    <property type="protein sequence ID" value="MCQ8127485.1"/>
    <property type="molecule type" value="Genomic_DNA"/>
</dbReference>
<dbReference type="Proteomes" id="UP001524586">
    <property type="component" value="Unassembled WGS sequence"/>
</dbReference>
<sequence length="112" mass="12991">MTQQNTSSGEFSGYVLFSQYKDDVDGKRILIFIEESEDLAKVEERKAELNREMPVPIKDATVSVGMATFHPHPESEEKDYMLVTPRDGTEPFFWNQMIDVKEILEFAKDRKI</sequence>
<name>A0ABT1U0Y0_9GAMM</name>
<organism evidence="1 2">
    <name type="scientific">Methylomonas rivi</name>
    <dbReference type="NCBI Taxonomy" id="2952226"/>
    <lineage>
        <taxon>Bacteria</taxon>
        <taxon>Pseudomonadati</taxon>
        <taxon>Pseudomonadota</taxon>
        <taxon>Gammaproteobacteria</taxon>
        <taxon>Methylococcales</taxon>
        <taxon>Methylococcaceae</taxon>
        <taxon>Methylomonas</taxon>
    </lineage>
</organism>